<protein>
    <submittedName>
        <fullName evidence="1">Uncharacterized protein</fullName>
    </submittedName>
</protein>
<accession>A0ABQ7HYT6</accession>
<reference evidence="1 2" key="1">
    <citation type="submission" date="2019-01" db="EMBL/GenBank/DDBJ databases">
        <title>Genomes sequencing and comparative genomics of infectious freshwater microsporidia, Cucumispora dikerogammari and Thelohania contejeani.</title>
        <authorList>
            <person name="Cormier A."/>
            <person name="Giraud I."/>
            <person name="Wattier R."/>
            <person name="Teixeira M."/>
            <person name="Grandjean F."/>
            <person name="Rigaud T."/>
            <person name="Cordaux R."/>
        </authorList>
    </citation>
    <scope>NUCLEOTIDE SEQUENCE [LARGE SCALE GENOMIC DNA]</scope>
    <source>
        <strain evidence="1">T1</strain>
        <tissue evidence="1">Spores</tissue>
    </source>
</reference>
<proteinExistence type="predicted"/>
<gene>
    <name evidence="1" type="ORF">TCON_1522</name>
</gene>
<dbReference type="Proteomes" id="UP001516464">
    <property type="component" value="Unassembled WGS sequence"/>
</dbReference>
<organism evidence="1 2">
    <name type="scientific">Astathelohania contejeani</name>
    <dbReference type="NCBI Taxonomy" id="164912"/>
    <lineage>
        <taxon>Eukaryota</taxon>
        <taxon>Fungi</taxon>
        <taxon>Fungi incertae sedis</taxon>
        <taxon>Microsporidia</taxon>
        <taxon>Astathelohaniidae</taxon>
        <taxon>Astathelohania</taxon>
    </lineage>
</organism>
<dbReference type="EMBL" id="SBIQ01000107">
    <property type="protein sequence ID" value="KAF7683265.1"/>
    <property type="molecule type" value="Genomic_DNA"/>
</dbReference>
<evidence type="ECO:0000313" key="2">
    <source>
        <dbReference type="Proteomes" id="UP001516464"/>
    </source>
</evidence>
<comment type="caution">
    <text evidence="1">The sequence shown here is derived from an EMBL/GenBank/DDBJ whole genome shotgun (WGS) entry which is preliminary data.</text>
</comment>
<evidence type="ECO:0000313" key="1">
    <source>
        <dbReference type="EMBL" id="KAF7683265.1"/>
    </source>
</evidence>
<name>A0ABQ7HYT6_9MICR</name>
<sequence length="102" mass="12062">MQTQKCYNLKSHPDLEEIANMNKEYSRLYVNINEKNNMTVLSTSINEGQYLYALTNKENPQLHDFFDSPVEEKAKETFKEPVLKKQRVQKAKQSTLFNFIKK</sequence>
<keyword evidence="2" id="KW-1185">Reference proteome</keyword>